<dbReference type="AlphaFoldDB" id="A0A0F7S6W6"/>
<dbReference type="EMBL" id="CCFA01000664">
    <property type="protein sequence ID" value="CDW96615.1"/>
    <property type="molecule type" value="Genomic_DNA"/>
</dbReference>
<reference evidence="2" key="2">
    <citation type="submission" date="2014-06" db="EMBL/GenBank/DDBJ databases">
        <authorList>
            <person name="Berkman J.Paul."/>
        </authorList>
    </citation>
    <scope>NUCLEOTIDE SEQUENCE [LARGE SCALE GENOMIC DNA]</scope>
</reference>
<name>A0A0F7S6W6_9BASI</name>
<accession>A0A0F7S6W6</accession>
<evidence type="ECO:0000313" key="2">
    <source>
        <dbReference type="EMBL" id="CDW96615.1"/>
    </source>
</evidence>
<protein>
    <submittedName>
        <fullName evidence="2">Uncharacterized protein</fullName>
    </submittedName>
</protein>
<reference evidence="1" key="1">
    <citation type="submission" date="2014-06" db="EMBL/GenBank/DDBJ databases">
        <authorList>
            <person name="Ju J."/>
            <person name="Zhang J."/>
        </authorList>
    </citation>
    <scope>NUCLEOTIDE SEQUENCE</scope>
    <source>
        <strain evidence="1">SscI8</strain>
    </source>
</reference>
<organism evidence="2 3">
    <name type="scientific">Sporisorium scitamineum</name>
    <dbReference type="NCBI Taxonomy" id="49012"/>
    <lineage>
        <taxon>Eukaryota</taxon>
        <taxon>Fungi</taxon>
        <taxon>Dikarya</taxon>
        <taxon>Basidiomycota</taxon>
        <taxon>Ustilaginomycotina</taxon>
        <taxon>Ustilaginomycetes</taxon>
        <taxon>Ustilaginales</taxon>
        <taxon>Ustilaginaceae</taxon>
        <taxon>Sporisorium</taxon>
    </lineage>
</organism>
<sequence>MPLRKRDPSAKRLPIVSPLLNRPTLSPRVRNFFLRMFFEHKWTYEDLRDNIQPGELARFDEFQRYQFHAVATVSTSVISSWEAAISTLESQGAGSPNSTSYERLNEYRLNYEKDKMEAKDIIDHFDKKLMKKRADFIAQQQKVLAVVLRQGVKMGIFFRQLTGEYPPRHPPAGFSFQDPTEAASRESIAEMTQALEALICGD</sequence>
<reference evidence="3" key="3">
    <citation type="submission" date="2014-06" db="EMBL/GenBank/DDBJ databases">
        <authorList>
            <person name="Berkman P.J."/>
        </authorList>
    </citation>
    <scope>NUCLEOTIDE SEQUENCE [LARGE SCALE GENOMIC DNA]</scope>
</reference>
<keyword evidence="3" id="KW-1185">Reference proteome</keyword>
<proteinExistence type="predicted"/>
<evidence type="ECO:0000313" key="1">
    <source>
        <dbReference type="EMBL" id="CDR88155.1"/>
    </source>
</evidence>
<dbReference type="Proteomes" id="UP000242770">
    <property type="component" value="Unassembled WGS sequence"/>
</dbReference>
<dbReference type="EMBL" id="LK056673">
    <property type="protein sequence ID" value="CDR88155.1"/>
    <property type="molecule type" value="Genomic_DNA"/>
</dbReference>
<evidence type="ECO:0000313" key="3">
    <source>
        <dbReference type="Proteomes" id="UP000242770"/>
    </source>
</evidence>
<gene>
    <name evidence="2" type="primary">SSCI12980.1</name>
    <name evidence="1" type="ORF">SPSC_03815</name>
</gene>